<evidence type="ECO:0000259" key="7">
    <source>
        <dbReference type="PROSITE" id="PS51387"/>
    </source>
</evidence>
<gene>
    <name evidence="8" type="ORF">SAMN04487948_12212</name>
</gene>
<evidence type="ECO:0000256" key="2">
    <source>
        <dbReference type="ARBA" id="ARBA00005466"/>
    </source>
</evidence>
<sequence length="476" mass="50954">MSIDESGDRGATPGERGAPLVDSLEGRVAGRLIRPGDAGYDEARAVWNGLVDRYPAAIVRCTGTADVVACVDVAREHGAPISVRGGGHNVAGTAVCDDGIVVDCSELRGVWIDPDARRVRVQAGATLADVDRETQLFGLAVPLGVVSDTGVAGLTLGGGFGHLSRSYGLSCDALRSADVVTADGDVLTASAEEHPDLFWALRGGGGNFGVVTSFEFEAYPVGPEVMACFVVHPAENAPELFRKYRAFCADAPDEVGLLAFTMWVPDDEAFPEDARGKPGVGFLGSSIGPTDEGAEAFEPVRAFDTPLVDFSGVMPFTELQQMLDEDYPDGRRYYWKSLYLSGLTDEAIETIVAAAETAPSKLSTVDVWQLGGAISRVDDDATAIGWRDVPHMLGIEANWDDPADDEANVEWARTLWAEMQPYSPGGLYINFPGFGEEGDDLVRAAYGDNYERLADVKARYDPENLFRSNQNVEPST</sequence>
<dbReference type="GO" id="GO:0016491">
    <property type="term" value="F:oxidoreductase activity"/>
    <property type="evidence" value="ECO:0007669"/>
    <property type="project" value="UniProtKB-KW"/>
</dbReference>
<keyword evidence="5" id="KW-0560">Oxidoreductase</keyword>
<evidence type="ECO:0000313" key="8">
    <source>
        <dbReference type="EMBL" id="SEP21473.1"/>
    </source>
</evidence>
<dbReference type="Gene3D" id="3.30.465.10">
    <property type="match status" value="1"/>
</dbReference>
<feature type="domain" description="FAD-binding PCMH-type" evidence="7">
    <location>
        <begin position="51"/>
        <end position="221"/>
    </location>
</feature>
<comment type="cofactor">
    <cofactor evidence="1">
        <name>FAD</name>
        <dbReference type="ChEBI" id="CHEBI:57692"/>
    </cofactor>
</comment>
<dbReference type="AlphaFoldDB" id="A0A1H8W1S2"/>
<name>A0A1H8W1S2_9EURY</name>
<dbReference type="PANTHER" id="PTHR42973:SF39">
    <property type="entry name" value="FAD-BINDING PCMH-TYPE DOMAIN-CONTAINING PROTEIN"/>
    <property type="match status" value="1"/>
</dbReference>
<organism evidence="8 9">
    <name type="scientific">Halogranum amylolyticum</name>
    <dbReference type="NCBI Taxonomy" id="660520"/>
    <lineage>
        <taxon>Archaea</taxon>
        <taxon>Methanobacteriati</taxon>
        <taxon>Methanobacteriota</taxon>
        <taxon>Stenosarchaea group</taxon>
        <taxon>Halobacteria</taxon>
        <taxon>Halobacteriales</taxon>
        <taxon>Haloferacaceae</taxon>
    </lineage>
</organism>
<dbReference type="InterPro" id="IPR016164">
    <property type="entry name" value="FAD-linked_Oxase-like_C"/>
</dbReference>
<dbReference type="Pfam" id="PF01565">
    <property type="entry name" value="FAD_binding_4"/>
    <property type="match status" value="1"/>
</dbReference>
<dbReference type="PROSITE" id="PS00862">
    <property type="entry name" value="OX2_COVAL_FAD"/>
    <property type="match status" value="1"/>
</dbReference>
<dbReference type="GO" id="GO:0071949">
    <property type="term" value="F:FAD binding"/>
    <property type="evidence" value="ECO:0007669"/>
    <property type="project" value="InterPro"/>
</dbReference>
<protein>
    <submittedName>
        <fullName evidence="8">FAD/FMN-containing dehydrogenase</fullName>
    </submittedName>
</protein>
<evidence type="ECO:0000256" key="1">
    <source>
        <dbReference type="ARBA" id="ARBA00001974"/>
    </source>
</evidence>
<dbReference type="Pfam" id="PF08031">
    <property type="entry name" value="BBE"/>
    <property type="match status" value="1"/>
</dbReference>
<evidence type="ECO:0000313" key="9">
    <source>
        <dbReference type="Proteomes" id="UP000199126"/>
    </source>
</evidence>
<dbReference type="EMBL" id="FODV01000022">
    <property type="protein sequence ID" value="SEP21473.1"/>
    <property type="molecule type" value="Genomic_DNA"/>
</dbReference>
<comment type="similarity">
    <text evidence="2">Belongs to the oxygen-dependent FAD-linked oxidoreductase family.</text>
</comment>
<dbReference type="PANTHER" id="PTHR42973">
    <property type="entry name" value="BINDING OXIDOREDUCTASE, PUTATIVE (AFU_ORTHOLOGUE AFUA_1G17690)-RELATED"/>
    <property type="match status" value="1"/>
</dbReference>
<proteinExistence type="inferred from homology"/>
<dbReference type="InterPro" id="IPR006093">
    <property type="entry name" value="Oxy_OxRdtase_FAD_BS"/>
</dbReference>
<dbReference type="SUPFAM" id="SSF55103">
    <property type="entry name" value="FAD-linked oxidases, C-terminal domain"/>
    <property type="match status" value="1"/>
</dbReference>
<dbReference type="Proteomes" id="UP000199126">
    <property type="component" value="Unassembled WGS sequence"/>
</dbReference>
<dbReference type="InterPro" id="IPR036318">
    <property type="entry name" value="FAD-bd_PCMH-like_sf"/>
</dbReference>
<dbReference type="Gene3D" id="3.40.462.20">
    <property type="match status" value="1"/>
</dbReference>
<dbReference type="InterPro" id="IPR016167">
    <property type="entry name" value="FAD-bd_PCMH_sub1"/>
</dbReference>
<dbReference type="InterPro" id="IPR006094">
    <property type="entry name" value="Oxid_FAD_bind_N"/>
</dbReference>
<keyword evidence="4" id="KW-0274">FAD</keyword>
<dbReference type="InterPro" id="IPR012951">
    <property type="entry name" value="BBE"/>
</dbReference>
<feature type="region of interest" description="Disordered" evidence="6">
    <location>
        <begin position="1"/>
        <end position="20"/>
    </location>
</feature>
<dbReference type="InterPro" id="IPR050416">
    <property type="entry name" value="FAD-linked_Oxidoreductase"/>
</dbReference>
<dbReference type="Gene3D" id="3.30.43.10">
    <property type="entry name" value="Uridine Diphospho-n-acetylenolpyruvylglucosamine Reductase, domain 2"/>
    <property type="match status" value="1"/>
</dbReference>
<dbReference type="OrthoDB" id="213514at2157"/>
<reference evidence="9" key="1">
    <citation type="submission" date="2016-10" db="EMBL/GenBank/DDBJ databases">
        <authorList>
            <person name="Varghese N."/>
            <person name="Submissions S."/>
        </authorList>
    </citation>
    <scope>NUCLEOTIDE SEQUENCE [LARGE SCALE GENOMIC DNA]</scope>
    <source>
        <strain evidence="9">CGMCC 1.10121</strain>
    </source>
</reference>
<accession>A0A1H8W1S2</accession>
<evidence type="ECO:0000256" key="3">
    <source>
        <dbReference type="ARBA" id="ARBA00022630"/>
    </source>
</evidence>
<evidence type="ECO:0000256" key="4">
    <source>
        <dbReference type="ARBA" id="ARBA00022827"/>
    </source>
</evidence>
<evidence type="ECO:0000256" key="5">
    <source>
        <dbReference type="ARBA" id="ARBA00023002"/>
    </source>
</evidence>
<dbReference type="PROSITE" id="PS51387">
    <property type="entry name" value="FAD_PCMH"/>
    <property type="match status" value="1"/>
</dbReference>
<evidence type="ECO:0000256" key="6">
    <source>
        <dbReference type="SAM" id="MobiDB-lite"/>
    </source>
</evidence>
<keyword evidence="9" id="KW-1185">Reference proteome</keyword>
<dbReference type="InterPro" id="IPR016166">
    <property type="entry name" value="FAD-bd_PCMH"/>
</dbReference>
<dbReference type="SUPFAM" id="SSF56176">
    <property type="entry name" value="FAD-binding/transporter-associated domain-like"/>
    <property type="match status" value="1"/>
</dbReference>
<keyword evidence="3" id="KW-0285">Flavoprotein</keyword>
<dbReference type="InterPro" id="IPR016169">
    <property type="entry name" value="FAD-bd_PCMH_sub2"/>
</dbReference>